<reference evidence="11" key="1">
    <citation type="journal article" date="2019" name="Int. J. Syst. Evol. Microbiol.">
        <title>The Global Catalogue of Microorganisms (GCM) 10K type strain sequencing project: providing services to taxonomists for standard genome sequencing and annotation.</title>
        <authorList>
            <consortium name="The Broad Institute Genomics Platform"/>
            <consortium name="The Broad Institute Genome Sequencing Center for Infectious Disease"/>
            <person name="Wu L."/>
            <person name="Ma J."/>
        </authorList>
    </citation>
    <scope>NUCLEOTIDE SEQUENCE [LARGE SCALE GENOMIC DNA]</scope>
    <source>
        <strain evidence="11">JCM 31486</strain>
    </source>
</reference>
<keyword evidence="7" id="KW-0408">Iron</keyword>
<feature type="domain" description="Oxidoreductase FAD/NAD(P)-binding" evidence="9">
    <location>
        <begin position="28"/>
        <end position="123"/>
    </location>
</feature>
<keyword evidence="11" id="KW-1185">Reference proteome</keyword>
<proteinExistence type="predicted"/>
<dbReference type="InterPro" id="IPR050415">
    <property type="entry name" value="MRET"/>
</dbReference>
<organism evidence="10 11">
    <name type="scientific">Kibdelosporangium lantanae</name>
    <dbReference type="NCBI Taxonomy" id="1497396"/>
    <lineage>
        <taxon>Bacteria</taxon>
        <taxon>Bacillati</taxon>
        <taxon>Actinomycetota</taxon>
        <taxon>Actinomycetes</taxon>
        <taxon>Pseudonocardiales</taxon>
        <taxon>Pseudonocardiaceae</taxon>
        <taxon>Kibdelosporangium</taxon>
    </lineage>
</organism>
<sequence length="147" mass="15977">LKVGTRVFAEGPYGAFTTMHQRRTNALLIAGGVGVTPIRALLEDIRGHVVVLYRVNSYDDAVLLQELTDIARKRGALLHVLAGPPDARNEYGPLLGPNSLAGLVRDVWDRDVFVCGPPPMTTVVLGSLRELGVPREQIHAERFSLAS</sequence>
<evidence type="ECO:0000256" key="6">
    <source>
        <dbReference type="ARBA" id="ARBA00023002"/>
    </source>
</evidence>
<evidence type="ECO:0000256" key="2">
    <source>
        <dbReference type="ARBA" id="ARBA00022630"/>
    </source>
</evidence>
<gene>
    <name evidence="10" type="ORF">ACFQ1S_42405</name>
</gene>
<dbReference type="PRINTS" id="PR00410">
    <property type="entry name" value="PHEHYDRXLASE"/>
</dbReference>
<evidence type="ECO:0000259" key="9">
    <source>
        <dbReference type="Pfam" id="PF00175"/>
    </source>
</evidence>
<evidence type="ECO:0000313" key="11">
    <source>
        <dbReference type="Proteomes" id="UP001597045"/>
    </source>
</evidence>
<dbReference type="InterPro" id="IPR039261">
    <property type="entry name" value="FNR_nucleotide-bd"/>
</dbReference>
<evidence type="ECO:0000256" key="5">
    <source>
        <dbReference type="ARBA" id="ARBA00022827"/>
    </source>
</evidence>
<dbReference type="Gene3D" id="3.40.50.80">
    <property type="entry name" value="Nucleotide-binding domain of ferredoxin-NADP reductase (FNR) module"/>
    <property type="match status" value="1"/>
</dbReference>
<protein>
    <submittedName>
        <fullName evidence="10">Oxidoreductase</fullName>
    </submittedName>
</protein>
<dbReference type="Pfam" id="PF00175">
    <property type="entry name" value="NAD_binding_1"/>
    <property type="match status" value="1"/>
</dbReference>
<evidence type="ECO:0000256" key="3">
    <source>
        <dbReference type="ARBA" id="ARBA00022714"/>
    </source>
</evidence>
<evidence type="ECO:0000313" key="10">
    <source>
        <dbReference type="EMBL" id="MFD1051745.1"/>
    </source>
</evidence>
<comment type="caution">
    <text evidence="10">The sequence shown here is derived from an EMBL/GenBank/DDBJ whole genome shotgun (WGS) entry which is preliminary data.</text>
</comment>
<comment type="cofactor">
    <cofactor evidence="1">
        <name>FAD</name>
        <dbReference type="ChEBI" id="CHEBI:57692"/>
    </cofactor>
</comment>
<keyword evidence="3" id="KW-0001">2Fe-2S</keyword>
<keyword evidence="6" id="KW-0560">Oxidoreductase</keyword>
<dbReference type="EMBL" id="JBHTIS010003835">
    <property type="protein sequence ID" value="MFD1051745.1"/>
    <property type="molecule type" value="Genomic_DNA"/>
</dbReference>
<accession>A0ABW3MRC2</accession>
<evidence type="ECO:0000256" key="8">
    <source>
        <dbReference type="ARBA" id="ARBA00023014"/>
    </source>
</evidence>
<name>A0ABW3MRC2_9PSEU</name>
<feature type="non-terminal residue" evidence="10">
    <location>
        <position position="1"/>
    </location>
</feature>
<evidence type="ECO:0000256" key="1">
    <source>
        <dbReference type="ARBA" id="ARBA00001974"/>
    </source>
</evidence>
<dbReference type="PANTHER" id="PTHR47354:SF8">
    <property type="entry name" value="1,2-PHENYLACETYL-COA EPOXIDASE, SUBUNIT E"/>
    <property type="match status" value="1"/>
</dbReference>
<dbReference type="InterPro" id="IPR001433">
    <property type="entry name" value="OxRdtase_FAD/NAD-bd"/>
</dbReference>
<keyword evidence="2" id="KW-0285">Flavoprotein</keyword>
<dbReference type="Proteomes" id="UP001597045">
    <property type="component" value="Unassembled WGS sequence"/>
</dbReference>
<keyword evidence="5" id="KW-0274">FAD</keyword>
<evidence type="ECO:0000256" key="4">
    <source>
        <dbReference type="ARBA" id="ARBA00022723"/>
    </source>
</evidence>
<dbReference type="SUPFAM" id="SSF52343">
    <property type="entry name" value="Ferredoxin reductase-like, C-terminal NADP-linked domain"/>
    <property type="match status" value="1"/>
</dbReference>
<keyword evidence="8" id="KW-0411">Iron-sulfur</keyword>
<evidence type="ECO:0000256" key="7">
    <source>
        <dbReference type="ARBA" id="ARBA00023004"/>
    </source>
</evidence>
<keyword evidence="4" id="KW-0479">Metal-binding</keyword>
<dbReference type="PANTHER" id="PTHR47354">
    <property type="entry name" value="NADH OXIDOREDUCTASE HCR"/>
    <property type="match status" value="1"/>
</dbReference>